<feature type="transmembrane region" description="Helical" evidence="9">
    <location>
        <begin position="5"/>
        <end position="25"/>
    </location>
</feature>
<dbReference type="GO" id="GO:0030256">
    <property type="term" value="C:type I protein secretion system complex"/>
    <property type="evidence" value="ECO:0007669"/>
    <property type="project" value="InterPro"/>
</dbReference>
<comment type="subcellular location">
    <subcellularLocation>
        <location evidence="1">Cell membrane</location>
        <topology evidence="1">Multi-pass membrane protein</topology>
    </subcellularLocation>
</comment>
<dbReference type="SUPFAM" id="SSF52540">
    <property type="entry name" value="P-loop containing nucleoside triphosphate hydrolases"/>
    <property type="match status" value="1"/>
</dbReference>
<keyword evidence="4" id="KW-0547">Nucleotide-binding</keyword>
<evidence type="ECO:0000256" key="8">
    <source>
        <dbReference type="SAM" id="MobiDB-lite"/>
    </source>
</evidence>
<keyword evidence="3 9" id="KW-0812">Transmembrane</keyword>
<dbReference type="PROSITE" id="PS50929">
    <property type="entry name" value="ABC_TM1F"/>
    <property type="match status" value="1"/>
</dbReference>
<keyword evidence="6 9" id="KW-1133">Transmembrane helix</keyword>
<evidence type="ECO:0000256" key="6">
    <source>
        <dbReference type="ARBA" id="ARBA00022989"/>
    </source>
</evidence>
<dbReference type="GO" id="GO:0030253">
    <property type="term" value="P:protein secretion by the type I secretion system"/>
    <property type="evidence" value="ECO:0007669"/>
    <property type="project" value="InterPro"/>
</dbReference>
<keyword evidence="7 9" id="KW-0472">Membrane</keyword>
<evidence type="ECO:0000313" key="12">
    <source>
        <dbReference type="EMBL" id="NGO52224.1"/>
    </source>
</evidence>
<dbReference type="InterPro" id="IPR011527">
    <property type="entry name" value="ABC1_TM_dom"/>
</dbReference>
<dbReference type="PANTHER" id="PTHR24221:SF248">
    <property type="entry name" value="ABC TRANSPORTER TRANSMEMBRANE REGION"/>
    <property type="match status" value="1"/>
</dbReference>
<dbReference type="Gene3D" id="3.40.50.300">
    <property type="entry name" value="P-loop containing nucleotide triphosphate hydrolases"/>
    <property type="match status" value="1"/>
</dbReference>
<name>A0A6G4WCB7_9HYPH</name>
<reference evidence="12 13" key="1">
    <citation type="submission" date="2020-02" db="EMBL/GenBank/DDBJ databases">
        <title>Genome sequence of strain CCNWXJ40-4.</title>
        <authorList>
            <person name="Gao J."/>
            <person name="Sun J."/>
        </authorList>
    </citation>
    <scope>NUCLEOTIDE SEQUENCE [LARGE SCALE GENOMIC DNA]</scope>
    <source>
        <strain evidence="12 13">CCNWXJ 40-4</strain>
    </source>
</reference>
<dbReference type="AlphaFoldDB" id="A0A6G4WCB7"/>
<dbReference type="InterPro" id="IPR027417">
    <property type="entry name" value="P-loop_NTPase"/>
</dbReference>
<protein>
    <submittedName>
        <fullName evidence="12">Type I secretion system permease/ATPase</fullName>
    </submittedName>
</protein>
<dbReference type="EMBL" id="JAAKZF010000015">
    <property type="protein sequence ID" value="NGO52224.1"/>
    <property type="molecule type" value="Genomic_DNA"/>
</dbReference>
<evidence type="ECO:0000256" key="9">
    <source>
        <dbReference type="SAM" id="Phobius"/>
    </source>
</evidence>
<comment type="caution">
    <text evidence="12">The sequence shown here is derived from an EMBL/GenBank/DDBJ whole genome shotgun (WGS) entry which is preliminary data.</text>
</comment>
<dbReference type="PROSITE" id="PS00211">
    <property type="entry name" value="ABC_TRANSPORTER_1"/>
    <property type="match status" value="1"/>
</dbReference>
<feature type="transmembrane region" description="Helical" evidence="9">
    <location>
        <begin position="109"/>
        <end position="127"/>
    </location>
</feature>
<sequence>MEIGIFSAAANLLLLVVPLYLLQVYDRVLPSSSMDTLVYISLFALASLIVLGLLEVFRAQYASRVASKLDTVIGSDMFLASMNGPRAGLGDVQPLRDLATVRAFVSSRALFFLFDVPFAPLFIVLLYFIHPLLFIITVIGAALMIAVAILNQAATSRSGRAASETLVSTMNSAQSFARNFETVRALGMSSNILQLWGNRFADSLAASDRVNKTNAFYSGLSRTIRMVLQIAILGVGAYLVLDAQMTAGMIFASSIISGRALQPLDQIIGGWRQLVDAQRAWQRLKALARGTAAAAGEHVSLPEPQGALAADQLIYFVPDADPGAPPLIKRISFKIEAGESVALIGPSQAGKSTLARLIVGAIAPRSGVIRLDSADIKNWDADELGSHLGYLPQDVELFPGTIAQNISRFDPQAVDEEIVAAAQRAQVHELILRQKAGYATEIGPIGVRLSGGEKQRIGLARAFYGDPKLIVLDEPNANLDAEGEQALEKSILEARARKRTVVIITHKPSIAAKCDRVLMLRDGQIELYGPAKDVLQRLTQGPQKAPETQPAPARSDTGEPVRVSVG</sequence>
<comment type="similarity">
    <text evidence="2">Belongs to the ABC transporter superfamily.</text>
</comment>
<dbReference type="Proteomes" id="UP001642900">
    <property type="component" value="Unassembled WGS sequence"/>
</dbReference>
<evidence type="ECO:0000256" key="7">
    <source>
        <dbReference type="ARBA" id="ARBA00023136"/>
    </source>
</evidence>
<dbReference type="GO" id="GO:0005886">
    <property type="term" value="C:plasma membrane"/>
    <property type="evidence" value="ECO:0007669"/>
    <property type="project" value="UniProtKB-SubCell"/>
</dbReference>
<evidence type="ECO:0000313" key="13">
    <source>
        <dbReference type="Proteomes" id="UP001642900"/>
    </source>
</evidence>
<feature type="transmembrane region" description="Helical" evidence="9">
    <location>
        <begin position="133"/>
        <end position="150"/>
    </location>
</feature>
<keyword evidence="13" id="KW-1185">Reference proteome</keyword>
<feature type="domain" description="ABC transmembrane type-1" evidence="11">
    <location>
        <begin position="1"/>
        <end position="276"/>
    </location>
</feature>
<evidence type="ECO:0000256" key="4">
    <source>
        <dbReference type="ARBA" id="ARBA00022741"/>
    </source>
</evidence>
<dbReference type="RefSeq" id="WP_165028419.1">
    <property type="nucleotide sequence ID" value="NZ_JAAKZF010000015.1"/>
</dbReference>
<evidence type="ECO:0000256" key="2">
    <source>
        <dbReference type="ARBA" id="ARBA00005417"/>
    </source>
</evidence>
<dbReference type="SUPFAM" id="SSF90123">
    <property type="entry name" value="ABC transporter transmembrane region"/>
    <property type="match status" value="1"/>
</dbReference>
<evidence type="ECO:0000256" key="5">
    <source>
        <dbReference type="ARBA" id="ARBA00022840"/>
    </source>
</evidence>
<evidence type="ECO:0000256" key="1">
    <source>
        <dbReference type="ARBA" id="ARBA00004651"/>
    </source>
</evidence>
<dbReference type="PROSITE" id="PS50893">
    <property type="entry name" value="ABC_TRANSPORTER_2"/>
    <property type="match status" value="1"/>
</dbReference>
<dbReference type="InterPro" id="IPR039421">
    <property type="entry name" value="Type_1_exporter"/>
</dbReference>
<evidence type="ECO:0000259" key="10">
    <source>
        <dbReference type="PROSITE" id="PS50893"/>
    </source>
</evidence>
<evidence type="ECO:0000256" key="3">
    <source>
        <dbReference type="ARBA" id="ARBA00022692"/>
    </source>
</evidence>
<dbReference type="GO" id="GO:0016887">
    <property type="term" value="F:ATP hydrolysis activity"/>
    <property type="evidence" value="ECO:0007669"/>
    <property type="project" value="InterPro"/>
</dbReference>
<keyword evidence="5" id="KW-0067">ATP-binding</keyword>
<dbReference type="GO" id="GO:0140359">
    <property type="term" value="F:ABC-type transporter activity"/>
    <property type="evidence" value="ECO:0007669"/>
    <property type="project" value="InterPro"/>
</dbReference>
<dbReference type="SMART" id="SM00382">
    <property type="entry name" value="AAA"/>
    <property type="match status" value="1"/>
</dbReference>
<dbReference type="InterPro" id="IPR036640">
    <property type="entry name" value="ABC1_TM_sf"/>
</dbReference>
<organism evidence="12 13">
    <name type="scientific">Allomesorhizobium camelthorni</name>
    <dbReference type="NCBI Taxonomy" id="475069"/>
    <lineage>
        <taxon>Bacteria</taxon>
        <taxon>Pseudomonadati</taxon>
        <taxon>Pseudomonadota</taxon>
        <taxon>Alphaproteobacteria</taxon>
        <taxon>Hyphomicrobiales</taxon>
        <taxon>Phyllobacteriaceae</taxon>
        <taxon>Allomesorhizobium</taxon>
    </lineage>
</organism>
<dbReference type="GO" id="GO:0005524">
    <property type="term" value="F:ATP binding"/>
    <property type="evidence" value="ECO:0007669"/>
    <property type="project" value="UniProtKB-KW"/>
</dbReference>
<dbReference type="InterPro" id="IPR003439">
    <property type="entry name" value="ABC_transporter-like_ATP-bd"/>
</dbReference>
<dbReference type="NCBIfam" id="TIGR01842">
    <property type="entry name" value="type_I_sec_PrtD"/>
    <property type="match status" value="1"/>
</dbReference>
<dbReference type="InterPro" id="IPR017871">
    <property type="entry name" value="ABC_transporter-like_CS"/>
</dbReference>
<evidence type="ECO:0000259" key="11">
    <source>
        <dbReference type="PROSITE" id="PS50929"/>
    </source>
</evidence>
<proteinExistence type="inferred from homology"/>
<feature type="transmembrane region" description="Helical" evidence="9">
    <location>
        <begin position="37"/>
        <end position="57"/>
    </location>
</feature>
<dbReference type="Pfam" id="PF00005">
    <property type="entry name" value="ABC_tran"/>
    <property type="match status" value="1"/>
</dbReference>
<dbReference type="GO" id="GO:0034040">
    <property type="term" value="F:ATPase-coupled lipid transmembrane transporter activity"/>
    <property type="evidence" value="ECO:0007669"/>
    <property type="project" value="TreeGrafter"/>
</dbReference>
<gene>
    <name evidence="12" type="ORF">G6N73_13715</name>
</gene>
<dbReference type="InterPro" id="IPR003593">
    <property type="entry name" value="AAA+_ATPase"/>
</dbReference>
<dbReference type="Pfam" id="PF00664">
    <property type="entry name" value="ABC_membrane"/>
    <property type="match status" value="1"/>
</dbReference>
<dbReference type="PANTHER" id="PTHR24221">
    <property type="entry name" value="ATP-BINDING CASSETTE SUB-FAMILY B"/>
    <property type="match status" value="1"/>
</dbReference>
<accession>A0A6G4WCB7</accession>
<dbReference type="InterPro" id="IPR010128">
    <property type="entry name" value="ATPase_T1SS_PrtD-like"/>
</dbReference>
<feature type="transmembrane region" description="Helical" evidence="9">
    <location>
        <begin position="230"/>
        <end position="252"/>
    </location>
</feature>
<dbReference type="Gene3D" id="1.20.1560.10">
    <property type="entry name" value="ABC transporter type 1, transmembrane domain"/>
    <property type="match status" value="1"/>
</dbReference>
<feature type="region of interest" description="Disordered" evidence="8">
    <location>
        <begin position="539"/>
        <end position="566"/>
    </location>
</feature>
<feature type="domain" description="ABC transporter" evidence="10">
    <location>
        <begin position="308"/>
        <end position="547"/>
    </location>
</feature>